<dbReference type="Pfam" id="PF10399">
    <property type="entry name" value="UCR_Fe-S_N"/>
    <property type="match status" value="1"/>
</dbReference>
<comment type="subunit">
    <text evidence="4 21">The main subunits of complex b-c1 are: cytochrome b, cytochrome c1 and the Rieske protein.</text>
</comment>
<dbReference type="Pfam" id="PF00355">
    <property type="entry name" value="Rieske"/>
    <property type="match status" value="1"/>
</dbReference>
<reference evidence="23 24" key="1">
    <citation type="submission" date="2015-01" db="EMBL/GenBank/DDBJ databases">
        <title>Ahrensia donghaiensis sp. nov., a novel dimethylsulphoniopropionate-cleavage bacterium isolated from seawater and emended descriptions of the genus Ahrensia and Ahrensia kielensis.</title>
        <authorList>
            <person name="Liu J."/>
        </authorList>
    </citation>
    <scope>NUCLEOTIDE SEQUENCE [LARGE SCALE GENOMIC DNA]</scope>
    <source>
        <strain evidence="23 24">LZD062</strain>
    </source>
</reference>
<evidence type="ECO:0000256" key="8">
    <source>
        <dbReference type="ARBA" id="ARBA00022475"/>
    </source>
</evidence>
<evidence type="ECO:0000256" key="15">
    <source>
        <dbReference type="ARBA" id="ARBA00023004"/>
    </source>
</evidence>
<keyword evidence="11" id="KW-0479">Metal-binding</keyword>
<comment type="function">
    <text evidence="1">Component of the ubiquinol-cytochrome c reductase complex (complex III or cytochrome b-c1 complex), which is a respiratory chain that generates an electrochemical potential coupled to ATP synthesis.</text>
</comment>
<dbReference type="GO" id="GO:0005886">
    <property type="term" value="C:plasma membrane"/>
    <property type="evidence" value="ECO:0007669"/>
    <property type="project" value="UniProtKB-SubCell"/>
</dbReference>
<dbReference type="SUPFAM" id="SSF50022">
    <property type="entry name" value="ISP domain"/>
    <property type="match status" value="1"/>
</dbReference>
<feature type="transmembrane region" description="Helical" evidence="20">
    <location>
        <begin position="18"/>
        <end position="39"/>
    </location>
</feature>
<dbReference type="EC" id="7.1.1.8" evidence="5 20"/>
<keyword evidence="12" id="KW-1278">Translocase</keyword>
<evidence type="ECO:0000256" key="19">
    <source>
        <dbReference type="ARBA" id="ARBA00029351"/>
    </source>
</evidence>
<keyword evidence="24" id="KW-1185">Reference proteome</keyword>
<keyword evidence="15" id="KW-0408">Iron</keyword>
<keyword evidence="16" id="KW-0411">Iron-sulfur</keyword>
<keyword evidence="13 20" id="KW-0249">Electron transport</keyword>
<dbReference type="GO" id="GO:0008121">
    <property type="term" value="F:quinol-cytochrome-c reductase activity"/>
    <property type="evidence" value="ECO:0007669"/>
    <property type="project" value="UniProtKB-EC"/>
</dbReference>
<evidence type="ECO:0000259" key="22">
    <source>
        <dbReference type="PROSITE" id="PS51296"/>
    </source>
</evidence>
<evidence type="ECO:0000256" key="18">
    <source>
        <dbReference type="ARBA" id="ARBA00023157"/>
    </source>
</evidence>
<organism evidence="23 24">
    <name type="scientific">Ahrensia marina</name>
    <dbReference type="NCBI Taxonomy" id="1514904"/>
    <lineage>
        <taxon>Bacteria</taxon>
        <taxon>Pseudomonadati</taxon>
        <taxon>Pseudomonadota</taxon>
        <taxon>Alphaproteobacteria</taxon>
        <taxon>Hyphomicrobiales</taxon>
        <taxon>Ahrensiaceae</taxon>
        <taxon>Ahrensia</taxon>
    </lineage>
</organism>
<feature type="domain" description="Rieske" evidence="22">
    <location>
        <begin position="85"/>
        <end position="178"/>
    </location>
</feature>
<evidence type="ECO:0000256" key="6">
    <source>
        <dbReference type="ARBA" id="ARBA00019816"/>
    </source>
</evidence>
<evidence type="ECO:0000256" key="9">
    <source>
        <dbReference type="ARBA" id="ARBA00022692"/>
    </source>
</evidence>
<comment type="catalytic activity">
    <reaction evidence="19 20">
        <text>a quinol + 2 Fe(III)-[cytochrome c](out) = a quinone + 2 Fe(II)-[cytochrome c](out) + 2 H(+)(out)</text>
        <dbReference type="Rhea" id="RHEA:11484"/>
        <dbReference type="Rhea" id="RHEA-COMP:10350"/>
        <dbReference type="Rhea" id="RHEA-COMP:14399"/>
        <dbReference type="ChEBI" id="CHEBI:15378"/>
        <dbReference type="ChEBI" id="CHEBI:24646"/>
        <dbReference type="ChEBI" id="CHEBI:29033"/>
        <dbReference type="ChEBI" id="CHEBI:29034"/>
        <dbReference type="ChEBI" id="CHEBI:132124"/>
        <dbReference type="EC" id="7.1.1.8"/>
    </reaction>
</comment>
<dbReference type="STRING" id="1514904.SU32_01505"/>
<dbReference type="InterPro" id="IPR014349">
    <property type="entry name" value="Rieske_Fe-S_prot"/>
</dbReference>
<dbReference type="PANTHER" id="PTHR10134">
    <property type="entry name" value="CYTOCHROME B-C1 COMPLEX SUBUNIT RIESKE, MITOCHONDRIAL"/>
    <property type="match status" value="1"/>
</dbReference>
<dbReference type="PROSITE" id="PS51318">
    <property type="entry name" value="TAT"/>
    <property type="match status" value="1"/>
</dbReference>
<dbReference type="InterPro" id="IPR006317">
    <property type="entry name" value="Ubiquinol_cyt_c_Rdtase_Fe-S-su"/>
</dbReference>
<evidence type="ECO:0000256" key="1">
    <source>
        <dbReference type="ARBA" id="ARBA00002444"/>
    </source>
</evidence>
<dbReference type="InterPro" id="IPR006311">
    <property type="entry name" value="TAT_signal"/>
</dbReference>
<comment type="cofactor">
    <cofactor evidence="20">
        <name>[2Fe-2S] cluster</name>
        <dbReference type="ChEBI" id="CHEBI:190135"/>
    </cofactor>
    <text evidence="20">Binds 1 [2Fe-2S] cluster per subunit.</text>
</comment>
<protein>
    <recommendedName>
        <fullName evidence="6 20">Ubiquinol-cytochrome c reductase iron-sulfur subunit</fullName>
        <ecNumber evidence="5 20">7.1.1.8</ecNumber>
    </recommendedName>
</protein>
<evidence type="ECO:0000256" key="5">
    <source>
        <dbReference type="ARBA" id="ARBA00012951"/>
    </source>
</evidence>
<evidence type="ECO:0000256" key="11">
    <source>
        <dbReference type="ARBA" id="ARBA00022723"/>
    </source>
</evidence>
<keyword evidence="7 20" id="KW-0813">Transport</keyword>
<dbReference type="InterPro" id="IPR017941">
    <property type="entry name" value="Rieske_2Fe-2S"/>
</dbReference>
<evidence type="ECO:0000256" key="21">
    <source>
        <dbReference type="RuleBase" id="RU004497"/>
    </source>
</evidence>
<dbReference type="OrthoDB" id="9767869at2"/>
<comment type="similarity">
    <text evidence="3">Belongs to the Rieske iron-sulfur protein family.</text>
</comment>
<dbReference type="EMBL" id="JXMU01000001">
    <property type="protein sequence ID" value="KPB02959.1"/>
    <property type="molecule type" value="Genomic_DNA"/>
</dbReference>
<dbReference type="Gene3D" id="2.102.10.10">
    <property type="entry name" value="Rieske [2Fe-2S] iron-sulphur domain"/>
    <property type="match status" value="1"/>
</dbReference>
<dbReference type="PRINTS" id="PR00162">
    <property type="entry name" value="RIESKE"/>
</dbReference>
<evidence type="ECO:0000313" key="24">
    <source>
        <dbReference type="Proteomes" id="UP000038011"/>
    </source>
</evidence>
<keyword evidence="14 20" id="KW-1133">Transmembrane helix</keyword>
<evidence type="ECO:0000256" key="10">
    <source>
        <dbReference type="ARBA" id="ARBA00022714"/>
    </source>
</evidence>
<dbReference type="AlphaFoldDB" id="A0A0M9GQC5"/>
<keyword evidence="10" id="KW-0001">2Fe-2S</keyword>
<gene>
    <name evidence="23" type="ORF">SU32_01505</name>
</gene>
<keyword evidence="8" id="KW-1003">Cell membrane</keyword>
<evidence type="ECO:0000256" key="20">
    <source>
        <dbReference type="RuleBase" id="RU004494"/>
    </source>
</evidence>
<dbReference type="GO" id="GO:0046872">
    <property type="term" value="F:metal ion binding"/>
    <property type="evidence" value="ECO:0007669"/>
    <property type="project" value="UniProtKB-KW"/>
</dbReference>
<evidence type="ECO:0000256" key="4">
    <source>
        <dbReference type="ARBA" id="ARBA00011649"/>
    </source>
</evidence>
<dbReference type="PATRIC" id="fig|1514904.3.peg.311"/>
<keyword evidence="9 20" id="KW-0812">Transmembrane</keyword>
<keyword evidence="18" id="KW-1015">Disulfide bond</keyword>
<dbReference type="GO" id="GO:0051537">
    <property type="term" value="F:2 iron, 2 sulfur cluster binding"/>
    <property type="evidence" value="ECO:0007669"/>
    <property type="project" value="UniProtKB-KW"/>
</dbReference>
<dbReference type="PROSITE" id="PS51296">
    <property type="entry name" value="RIESKE"/>
    <property type="match status" value="1"/>
</dbReference>
<evidence type="ECO:0000256" key="12">
    <source>
        <dbReference type="ARBA" id="ARBA00022967"/>
    </source>
</evidence>
<evidence type="ECO:0000256" key="16">
    <source>
        <dbReference type="ARBA" id="ARBA00023014"/>
    </source>
</evidence>
<accession>A0A0M9GQC5</accession>
<evidence type="ECO:0000256" key="14">
    <source>
        <dbReference type="ARBA" id="ARBA00022989"/>
    </source>
</evidence>
<evidence type="ECO:0000313" key="23">
    <source>
        <dbReference type="EMBL" id="KPB02959.1"/>
    </source>
</evidence>
<evidence type="ECO:0000256" key="2">
    <source>
        <dbReference type="ARBA" id="ARBA00004162"/>
    </source>
</evidence>
<comment type="miscellaneous">
    <text evidence="20">The Rieske protein is a high potential 2Fe-2S protein.</text>
</comment>
<keyword evidence="17 20" id="KW-0472">Membrane</keyword>
<dbReference type="InterPro" id="IPR036922">
    <property type="entry name" value="Rieske_2Fe-2S_sf"/>
</dbReference>
<dbReference type="RefSeq" id="WP_053997537.1">
    <property type="nucleotide sequence ID" value="NZ_JXMU01000001.1"/>
</dbReference>
<proteinExistence type="inferred from homology"/>
<dbReference type="InterPro" id="IPR005805">
    <property type="entry name" value="Rieske_Fe-S_prot_C"/>
</dbReference>
<evidence type="ECO:0000256" key="3">
    <source>
        <dbReference type="ARBA" id="ARBA00010651"/>
    </source>
</evidence>
<dbReference type="Gene3D" id="1.20.5.510">
    <property type="entry name" value="Single helix bin"/>
    <property type="match status" value="1"/>
</dbReference>
<dbReference type="Proteomes" id="UP000038011">
    <property type="component" value="Unassembled WGS sequence"/>
</dbReference>
<name>A0A0M9GQC5_9HYPH</name>
<evidence type="ECO:0000256" key="13">
    <source>
        <dbReference type="ARBA" id="ARBA00022982"/>
    </source>
</evidence>
<dbReference type="CDD" id="cd03470">
    <property type="entry name" value="Rieske_cytochrome_bc1"/>
    <property type="match status" value="1"/>
</dbReference>
<comment type="subcellular location">
    <subcellularLocation>
        <location evidence="2">Cell membrane</location>
        <topology evidence="2">Single-pass membrane protein</topology>
    </subcellularLocation>
</comment>
<evidence type="ECO:0000256" key="7">
    <source>
        <dbReference type="ARBA" id="ARBA00022448"/>
    </source>
</evidence>
<comment type="caution">
    <text evidence="23">The sequence shown here is derived from an EMBL/GenBank/DDBJ whole genome shotgun (WGS) entry which is preliminary data.</text>
</comment>
<evidence type="ECO:0000256" key="17">
    <source>
        <dbReference type="ARBA" id="ARBA00023136"/>
    </source>
</evidence>
<sequence>MSDTTTTEHEELPTRRDFIYVATGMLGVIGAASVAWPFIDQMRPDAAVLAAGQPIDVNLEAVEPGQAITVTWRGKPYFVRRLTEDEIAAADALGEGDMKEFAPIDTRLGGEEVKDWVIVSANCTHLGCVPKVVDTKPEGWYCPCHGSVFDMTGRILRGPAATNLPLPPYVFTSATNLVIGTDQA</sequence>
<dbReference type="InterPro" id="IPR019470">
    <property type="entry name" value="Ubiq_cytC_Rdtase_Fe-S_su_TAT"/>
</dbReference>
<dbReference type="NCBIfam" id="TIGR01416">
    <property type="entry name" value="Rieske_proteo"/>
    <property type="match status" value="1"/>
</dbReference>